<proteinExistence type="predicted"/>
<comment type="caution">
    <text evidence="7">The sequence shown here is derived from an EMBL/GenBank/DDBJ whole genome shotgun (WGS) entry which is preliminary data.</text>
</comment>
<dbReference type="Proteomes" id="UP001211907">
    <property type="component" value="Unassembled WGS sequence"/>
</dbReference>
<keyword evidence="3 5" id="KW-1133">Transmembrane helix</keyword>
<dbReference type="InterPro" id="IPR000276">
    <property type="entry name" value="GPCR_Rhodpsn"/>
</dbReference>
<evidence type="ECO:0000256" key="2">
    <source>
        <dbReference type="ARBA" id="ARBA00022692"/>
    </source>
</evidence>
<gene>
    <name evidence="7" type="ORF">HK100_006428</name>
</gene>
<evidence type="ECO:0000256" key="5">
    <source>
        <dbReference type="SAM" id="Phobius"/>
    </source>
</evidence>
<evidence type="ECO:0000256" key="1">
    <source>
        <dbReference type="ARBA" id="ARBA00004370"/>
    </source>
</evidence>
<dbReference type="InterPro" id="IPR017452">
    <property type="entry name" value="GPCR_Rhodpsn_7TM"/>
</dbReference>
<keyword evidence="4 5" id="KW-0472">Membrane</keyword>
<reference evidence="7" key="1">
    <citation type="submission" date="2020-05" db="EMBL/GenBank/DDBJ databases">
        <title>Phylogenomic resolution of chytrid fungi.</title>
        <authorList>
            <person name="Stajich J.E."/>
            <person name="Amses K."/>
            <person name="Simmons R."/>
            <person name="Seto K."/>
            <person name="Myers J."/>
            <person name="Bonds A."/>
            <person name="Quandt C.A."/>
            <person name="Barry K."/>
            <person name="Liu P."/>
            <person name="Grigoriev I."/>
            <person name="Longcore J.E."/>
            <person name="James T.Y."/>
        </authorList>
    </citation>
    <scope>NUCLEOTIDE SEQUENCE</scope>
    <source>
        <strain evidence="7">JEL0513</strain>
    </source>
</reference>
<dbReference type="Gene3D" id="1.20.1070.10">
    <property type="entry name" value="Rhodopsin 7-helix transmembrane proteins"/>
    <property type="match status" value="1"/>
</dbReference>
<evidence type="ECO:0000259" key="6">
    <source>
        <dbReference type="PROSITE" id="PS50262"/>
    </source>
</evidence>
<sequence length="168" mass="18360">MIVSAPYVFGVAAATYTMRSSHVYCAGSWHSAKLFAAICMLTLALPMCFIAFAYTSIFLRVAKLNRDVKSALEVVDGGGGGIRTLDFGGVTNNGVTSHAVDTARVSRVKRNSLWRIRRISFLITPPEITVLQNVVPTIPAQDRLDKQQMDLLKQSVLIVGTFIIGWTP</sequence>
<evidence type="ECO:0000313" key="7">
    <source>
        <dbReference type="EMBL" id="KAJ3093748.1"/>
    </source>
</evidence>
<protein>
    <recommendedName>
        <fullName evidence="6">G-protein coupled receptors family 1 profile domain-containing protein</fullName>
    </recommendedName>
</protein>
<feature type="transmembrane region" description="Helical" evidence="5">
    <location>
        <begin position="35"/>
        <end position="59"/>
    </location>
</feature>
<dbReference type="EMBL" id="JADGJH010002987">
    <property type="protein sequence ID" value="KAJ3093748.1"/>
    <property type="molecule type" value="Genomic_DNA"/>
</dbReference>
<feature type="domain" description="G-protein coupled receptors family 1 profile" evidence="6">
    <location>
        <begin position="1"/>
        <end position="168"/>
    </location>
</feature>
<dbReference type="AlphaFoldDB" id="A0AAD5SSG0"/>
<organism evidence="7 8">
    <name type="scientific">Physocladia obscura</name>
    <dbReference type="NCBI Taxonomy" id="109957"/>
    <lineage>
        <taxon>Eukaryota</taxon>
        <taxon>Fungi</taxon>
        <taxon>Fungi incertae sedis</taxon>
        <taxon>Chytridiomycota</taxon>
        <taxon>Chytridiomycota incertae sedis</taxon>
        <taxon>Chytridiomycetes</taxon>
        <taxon>Chytridiales</taxon>
        <taxon>Chytriomycetaceae</taxon>
        <taxon>Physocladia</taxon>
    </lineage>
</organism>
<evidence type="ECO:0000256" key="3">
    <source>
        <dbReference type="ARBA" id="ARBA00022989"/>
    </source>
</evidence>
<dbReference type="GO" id="GO:0016020">
    <property type="term" value="C:membrane"/>
    <property type="evidence" value="ECO:0007669"/>
    <property type="project" value="UniProtKB-SubCell"/>
</dbReference>
<dbReference type="PROSITE" id="PS50262">
    <property type="entry name" value="G_PROTEIN_RECEP_F1_2"/>
    <property type="match status" value="1"/>
</dbReference>
<evidence type="ECO:0000313" key="8">
    <source>
        <dbReference type="Proteomes" id="UP001211907"/>
    </source>
</evidence>
<feature type="non-terminal residue" evidence="7">
    <location>
        <position position="168"/>
    </location>
</feature>
<keyword evidence="2 5" id="KW-0812">Transmembrane</keyword>
<accession>A0AAD5SSG0</accession>
<name>A0AAD5SSG0_9FUNG</name>
<dbReference type="Pfam" id="PF00001">
    <property type="entry name" value="7tm_1"/>
    <property type="match status" value="1"/>
</dbReference>
<comment type="subcellular location">
    <subcellularLocation>
        <location evidence="1">Membrane</location>
    </subcellularLocation>
</comment>
<keyword evidence="8" id="KW-1185">Reference proteome</keyword>
<dbReference type="SUPFAM" id="SSF81321">
    <property type="entry name" value="Family A G protein-coupled receptor-like"/>
    <property type="match status" value="1"/>
</dbReference>
<evidence type="ECO:0000256" key="4">
    <source>
        <dbReference type="ARBA" id="ARBA00023136"/>
    </source>
</evidence>
<dbReference type="GO" id="GO:0004930">
    <property type="term" value="F:G protein-coupled receptor activity"/>
    <property type="evidence" value="ECO:0007669"/>
    <property type="project" value="InterPro"/>
</dbReference>